<feature type="coiled-coil region" evidence="1">
    <location>
        <begin position="41"/>
        <end position="71"/>
    </location>
</feature>
<name>W5S540_9VIRU</name>
<reference evidence="2 3" key="1">
    <citation type="journal article" date="2014" name="Proc. Natl. Acad. Sci. U.S.A.">
        <title>Thirty-thousand-year-old distant relative of giant icosahedral DNA viruses with a pandoravirus morphology.</title>
        <authorList>
            <person name="Legendre M."/>
            <person name="Bartoli J."/>
            <person name="Shmakova L."/>
            <person name="Jeudy S."/>
            <person name="Labadie K."/>
            <person name="Adrait A."/>
            <person name="Lescot M."/>
            <person name="Poirot O."/>
            <person name="Bertaux L."/>
            <person name="Bruley C."/>
            <person name="Coute Y."/>
            <person name="Rivkina E."/>
            <person name="Abergel C."/>
            <person name="Claverie J.M."/>
        </authorList>
    </citation>
    <scope>NUCLEOTIDE SEQUENCE [LARGE SCALE GENOMIC DNA]</scope>
    <source>
        <strain evidence="2">P1084-T</strain>
    </source>
</reference>
<organism evidence="2 3">
    <name type="scientific">Pithovirus sibericum</name>
    <dbReference type="NCBI Taxonomy" id="1450746"/>
    <lineage>
        <taxon>Viruses</taxon>
        <taxon>Pithoviruses</taxon>
        <taxon>Orthopithovirinae</taxon>
        <taxon>Alphapithovirus</taxon>
        <taxon>Alphapithovirus sibericum</taxon>
    </lineage>
</organism>
<protein>
    <submittedName>
        <fullName evidence="2">Uncharacterized protein</fullName>
    </submittedName>
</protein>
<evidence type="ECO:0000313" key="2">
    <source>
        <dbReference type="EMBL" id="AHH01883.1"/>
    </source>
</evidence>
<keyword evidence="3" id="KW-1185">Reference proteome</keyword>
<keyword evidence="1" id="KW-0175">Coiled coil</keyword>
<evidence type="ECO:0000313" key="3">
    <source>
        <dbReference type="Proteomes" id="UP000202176"/>
    </source>
</evidence>
<evidence type="ECO:0000256" key="1">
    <source>
        <dbReference type="SAM" id="Coils"/>
    </source>
</evidence>
<dbReference type="Proteomes" id="UP000202176">
    <property type="component" value="Segment"/>
</dbReference>
<sequence>MDVSNFNPAERRTRSRTVSTEAKILDKAKEESYFNEIEGELDREFERLLRIEKKIQQLVRKRDEIEQLIKDFRSGAKISPSFSIPPFEF</sequence>
<gene>
    <name evidence="2" type="ORF">pv_316</name>
</gene>
<proteinExistence type="predicted"/>
<accession>W5S540</accession>
<dbReference type="RefSeq" id="YP_009001218.1">
    <property type="nucleotide sequence ID" value="NC_023423.1"/>
</dbReference>
<dbReference type="EMBL" id="KF740664">
    <property type="protein sequence ID" value="AHH01883.1"/>
    <property type="molecule type" value="Genomic_DNA"/>
</dbReference>
<dbReference type="GeneID" id="18266344"/>
<dbReference type="KEGG" id="vg:18266344"/>